<comment type="cofactor">
    <cofactor evidence="2">
        <name>Zn(2+)</name>
        <dbReference type="ChEBI" id="CHEBI:29105"/>
    </cofactor>
</comment>
<feature type="domain" description="Peptidase M20 dimerisation" evidence="13">
    <location>
        <begin position="190"/>
        <end position="291"/>
    </location>
</feature>
<dbReference type="InterPro" id="IPR050072">
    <property type="entry name" value="Peptidase_M20A"/>
</dbReference>
<dbReference type="STRING" id="366584.SAMN05216377_12036"/>
<evidence type="ECO:0000313" key="15">
    <source>
        <dbReference type="Proteomes" id="UP000198967"/>
    </source>
</evidence>
<evidence type="ECO:0000256" key="1">
    <source>
        <dbReference type="ARBA" id="ARBA00001941"/>
    </source>
</evidence>
<dbReference type="SUPFAM" id="SSF55031">
    <property type="entry name" value="Bacterial exopeptidase dimerisation domain"/>
    <property type="match status" value="1"/>
</dbReference>
<keyword evidence="15" id="KW-1185">Reference proteome</keyword>
<comment type="pathway">
    <text evidence="3">Amino-acid biosynthesis; L-lysine biosynthesis via DAP pathway; LL-2,6-diaminopimelate from (S)-tetrahydrodipicolinate (succinylase route): step 3/3.</text>
</comment>
<dbReference type="GO" id="GO:0009089">
    <property type="term" value="P:lysine biosynthetic process via diaminopimelate"/>
    <property type="evidence" value="ECO:0007669"/>
    <property type="project" value="UniProtKB-UniPathway"/>
</dbReference>
<comment type="cofactor">
    <cofactor evidence="1">
        <name>Co(2+)</name>
        <dbReference type="ChEBI" id="CHEBI:48828"/>
    </cofactor>
</comment>
<gene>
    <name evidence="14" type="ORF">SAMN05216377_12036</name>
</gene>
<dbReference type="EC" id="3.5.1.18" evidence="5"/>
<comment type="catalytic activity">
    <reaction evidence="11">
        <text>N-succinyl-(2S,6S)-2,6-diaminopimelate + H2O = (2S,6S)-2,6-diaminopimelate + succinate</text>
        <dbReference type="Rhea" id="RHEA:22608"/>
        <dbReference type="ChEBI" id="CHEBI:15377"/>
        <dbReference type="ChEBI" id="CHEBI:30031"/>
        <dbReference type="ChEBI" id="CHEBI:57609"/>
        <dbReference type="ChEBI" id="CHEBI:58087"/>
        <dbReference type="EC" id="3.5.1.18"/>
    </reaction>
</comment>
<dbReference type="AlphaFoldDB" id="A0A1G8AGG2"/>
<evidence type="ECO:0000256" key="2">
    <source>
        <dbReference type="ARBA" id="ARBA00001947"/>
    </source>
</evidence>
<dbReference type="Gene3D" id="3.30.70.360">
    <property type="match status" value="1"/>
</dbReference>
<evidence type="ECO:0000259" key="13">
    <source>
        <dbReference type="Pfam" id="PF07687"/>
    </source>
</evidence>
<dbReference type="InterPro" id="IPR036264">
    <property type="entry name" value="Bact_exopeptidase_dim_dom"/>
</dbReference>
<evidence type="ECO:0000256" key="7">
    <source>
        <dbReference type="ARBA" id="ARBA00022723"/>
    </source>
</evidence>
<evidence type="ECO:0000256" key="5">
    <source>
        <dbReference type="ARBA" id="ARBA00011921"/>
    </source>
</evidence>
<proteinExistence type="inferred from homology"/>
<evidence type="ECO:0000256" key="6">
    <source>
        <dbReference type="ARBA" id="ARBA00016853"/>
    </source>
</evidence>
<dbReference type="Proteomes" id="UP000198967">
    <property type="component" value="Unassembled WGS sequence"/>
</dbReference>
<dbReference type="SUPFAM" id="SSF53187">
    <property type="entry name" value="Zn-dependent exopeptidases"/>
    <property type="match status" value="1"/>
</dbReference>
<keyword evidence="7" id="KW-0479">Metal-binding</keyword>
<evidence type="ECO:0000256" key="11">
    <source>
        <dbReference type="ARBA" id="ARBA00051301"/>
    </source>
</evidence>
<keyword evidence="9" id="KW-0862">Zinc</keyword>
<dbReference type="PANTHER" id="PTHR43808">
    <property type="entry name" value="ACETYLORNITHINE DEACETYLASE"/>
    <property type="match status" value="1"/>
</dbReference>
<dbReference type="CDD" id="cd08659">
    <property type="entry name" value="M20_ArgE_DapE-like"/>
    <property type="match status" value="1"/>
</dbReference>
<dbReference type="RefSeq" id="WP_093089198.1">
    <property type="nucleotide sequence ID" value="NZ_FNBE01000020.1"/>
</dbReference>
<dbReference type="InterPro" id="IPR002933">
    <property type="entry name" value="Peptidase_M20"/>
</dbReference>
<dbReference type="UniPathway" id="UPA00034">
    <property type="reaction ID" value="UER00021"/>
</dbReference>
<feature type="region of interest" description="Disordered" evidence="12">
    <location>
        <begin position="401"/>
        <end position="420"/>
    </location>
</feature>
<evidence type="ECO:0000313" key="14">
    <source>
        <dbReference type="EMBL" id="SDH20038.1"/>
    </source>
</evidence>
<dbReference type="PROSITE" id="PS00758">
    <property type="entry name" value="ARGE_DAPE_CPG2_1"/>
    <property type="match status" value="1"/>
</dbReference>
<accession>A0A1G8AGG2</accession>
<dbReference type="OrthoDB" id="7055905at2"/>
<keyword evidence="8" id="KW-0378">Hydrolase</keyword>
<dbReference type="Pfam" id="PF07687">
    <property type="entry name" value="M20_dimer"/>
    <property type="match status" value="1"/>
</dbReference>
<evidence type="ECO:0000256" key="3">
    <source>
        <dbReference type="ARBA" id="ARBA00005130"/>
    </source>
</evidence>
<evidence type="ECO:0000256" key="4">
    <source>
        <dbReference type="ARBA" id="ARBA00006247"/>
    </source>
</evidence>
<protein>
    <recommendedName>
        <fullName evidence="6">Probable succinyl-diaminopimelate desuccinylase</fullName>
        <ecNumber evidence="5">3.5.1.18</ecNumber>
    </recommendedName>
</protein>
<dbReference type="Gene3D" id="3.40.630.10">
    <property type="entry name" value="Zn peptidases"/>
    <property type="match status" value="2"/>
</dbReference>
<name>A0A1G8AGG2_PSEOR</name>
<dbReference type="GO" id="GO:0009014">
    <property type="term" value="F:succinyl-diaminopimelate desuccinylase activity"/>
    <property type="evidence" value="ECO:0007669"/>
    <property type="project" value="UniProtKB-EC"/>
</dbReference>
<comment type="similarity">
    <text evidence="4">Belongs to the peptidase M20A family.</text>
</comment>
<dbReference type="EMBL" id="FNBE01000020">
    <property type="protein sequence ID" value="SDH20038.1"/>
    <property type="molecule type" value="Genomic_DNA"/>
</dbReference>
<evidence type="ECO:0000256" key="8">
    <source>
        <dbReference type="ARBA" id="ARBA00022801"/>
    </source>
</evidence>
<dbReference type="GO" id="GO:0046872">
    <property type="term" value="F:metal ion binding"/>
    <property type="evidence" value="ECO:0007669"/>
    <property type="project" value="UniProtKB-KW"/>
</dbReference>
<dbReference type="Pfam" id="PF01546">
    <property type="entry name" value="Peptidase_M20"/>
    <property type="match status" value="1"/>
</dbReference>
<dbReference type="InterPro" id="IPR011650">
    <property type="entry name" value="Peptidase_M20_dimer"/>
</dbReference>
<dbReference type="NCBIfam" id="TIGR01910">
    <property type="entry name" value="DapE-ArgE"/>
    <property type="match status" value="1"/>
</dbReference>
<evidence type="ECO:0000256" key="12">
    <source>
        <dbReference type="SAM" id="MobiDB-lite"/>
    </source>
</evidence>
<keyword evidence="10" id="KW-0170">Cobalt</keyword>
<sequence length="420" mass="44624">MTPTSLVRDIRSAVDVDAVVTLTRDLVRIRSENPPGRETEVVAYLQGLFGEMGLGTGRVVEPAPGRQSLLVGTEQATPSGKPVLLVNGHLDTVPVRPDAWHHDPFGGEVHDGRLYGRGSADMKGGVAAAITALQVCRTLRLDLPCEVAFHLVADEELGGRQGTAALLRAGLIRADACLDPEPTGLDLCLAERGLMFARVTTRGIPAHGSEPSKGRSAIITAAAIAQVLHDNEFPQTPHPLLGTTTCNVGVIRGGSGPNVVPEECELQIDRRVLPGDTERSVVQGIVDRIASLDLSPGEDYDLEVDTFCEPSEIDAGHPFVDTVAASFQAMTGRRPGTTGLPFTTDARFMRNQLGIPAVVFGPGELHVAHTVDEYVDVDSLVTAVAVYAHLFAGFTGTQRLGDERERSSLDNGVDGARSMI</sequence>
<evidence type="ECO:0000256" key="10">
    <source>
        <dbReference type="ARBA" id="ARBA00023285"/>
    </source>
</evidence>
<organism evidence="14 15">
    <name type="scientific">Pseudonocardia oroxyli</name>
    <dbReference type="NCBI Taxonomy" id="366584"/>
    <lineage>
        <taxon>Bacteria</taxon>
        <taxon>Bacillati</taxon>
        <taxon>Actinomycetota</taxon>
        <taxon>Actinomycetes</taxon>
        <taxon>Pseudonocardiales</taxon>
        <taxon>Pseudonocardiaceae</taxon>
        <taxon>Pseudonocardia</taxon>
    </lineage>
</organism>
<dbReference type="InterPro" id="IPR001261">
    <property type="entry name" value="ArgE/DapE_CS"/>
</dbReference>
<evidence type="ECO:0000256" key="9">
    <source>
        <dbReference type="ARBA" id="ARBA00022833"/>
    </source>
</evidence>
<dbReference type="InterPro" id="IPR010182">
    <property type="entry name" value="ArgE/DapE"/>
</dbReference>
<reference evidence="14 15" key="1">
    <citation type="submission" date="2016-10" db="EMBL/GenBank/DDBJ databases">
        <authorList>
            <person name="de Groot N.N."/>
        </authorList>
    </citation>
    <scope>NUCLEOTIDE SEQUENCE [LARGE SCALE GENOMIC DNA]</scope>
    <source>
        <strain evidence="14 15">CGMCC 4.3143</strain>
    </source>
</reference>